<evidence type="ECO:0000256" key="8">
    <source>
        <dbReference type="PROSITE-ProRule" id="PRU00703"/>
    </source>
</evidence>
<dbReference type="GO" id="GO:0016020">
    <property type="term" value="C:membrane"/>
    <property type="evidence" value="ECO:0007669"/>
    <property type="project" value="UniProtKB-SubCell"/>
</dbReference>
<dbReference type="Proteomes" id="UP000029391">
    <property type="component" value="Unassembled WGS sequence"/>
</dbReference>
<evidence type="ECO:0000256" key="5">
    <source>
        <dbReference type="ARBA" id="ARBA00022842"/>
    </source>
</evidence>
<evidence type="ECO:0000259" key="10">
    <source>
        <dbReference type="PROSITE" id="PS51371"/>
    </source>
</evidence>
<dbReference type="PANTHER" id="PTHR41394:SF5">
    <property type="entry name" value="SLC41A_MGTE INTEGRAL MEMBRANE DOMAIN-CONTAINING PROTEIN"/>
    <property type="match status" value="1"/>
</dbReference>
<dbReference type="RefSeq" id="WP_051239990.1">
    <property type="nucleotide sequence ID" value="NZ_AUFF01000008.1"/>
</dbReference>
<evidence type="ECO:0000313" key="11">
    <source>
        <dbReference type="EMBL" id="KFN49182.1"/>
    </source>
</evidence>
<evidence type="ECO:0000256" key="6">
    <source>
        <dbReference type="ARBA" id="ARBA00022989"/>
    </source>
</evidence>
<evidence type="ECO:0000313" key="12">
    <source>
        <dbReference type="Proteomes" id="UP000029391"/>
    </source>
</evidence>
<dbReference type="EMBL" id="AWXU01000040">
    <property type="protein sequence ID" value="KFN49182.1"/>
    <property type="molecule type" value="Genomic_DNA"/>
</dbReference>
<organism evidence="11 12">
    <name type="scientific">Arenimonas composti TR7-09 = DSM 18010</name>
    <dbReference type="NCBI Taxonomy" id="1121013"/>
    <lineage>
        <taxon>Bacteria</taxon>
        <taxon>Pseudomonadati</taxon>
        <taxon>Pseudomonadota</taxon>
        <taxon>Gammaproteobacteria</taxon>
        <taxon>Lysobacterales</taxon>
        <taxon>Lysobacteraceae</taxon>
        <taxon>Arenimonas</taxon>
    </lineage>
</organism>
<dbReference type="SUPFAM" id="SSF158791">
    <property type="entry name" value="MgtE N-terminal domain-like"/>
    <property type="match status" value="1"/>
</dbReference>
<dbReference type="Gene3D" id="3.10.580.10">
    <property type="entry name" value="CBS-domain"/>
    <property type="match status" value="1"/>
</dbReference>
<keyword evidence="4 9" id="KW-0812">Transmembrane</keyword>
<feature type="transmembrane region" description="Helical" evidence="9">
    <location>
        <begin position="380"/>
        <end position="403"/>
    </location>
</feature>
<dbReference type="AlphaFoldDB" id="A0A091BCB9"/>
<proteinExistence type="inferred from homology"/>
<feature type="transmembrane region" description="Helical" evidence="9">
    <location>
        <begin position="237"/>
        <end position="255"/>
    </location>
</feature>
<feature type="domain" description="CBS" evidence="10">
    <location>
        <begin position="90"/>
        <end position="152"/>
    </location>
</feature>
<dbReference type="InterPro" id="IPR006667">
    <property type="entry name" value="SLC41_membr_dom"/>
</dbReference>
<dbReference type="SUPFAM" id="SSF161093">
    <property type="entry name" value="MgtE membrane domain-like"/>
    <property type="match status" value="1"/>
</dbReference>
<dbReference type="Pfam" id="PF01769">
    <property type="entry name" value="MgtE"/>
    <property type="match status" value="1"/>
</dbReference>
<keyword evidence="7 9" id="KW-0472">Membrane</keyword>
<dbReference type="Pfam" id="PF00571">
    <property type="entry name" value="CBS"/>
    <property type="match status" value="2"/>
</dbReference>
<comment type="subcellular location">
    <subcellularLocation>
        <location evidence="1">Membrane</location>
        <topology evidence="1">Multi-pass membrane protein</topology>
    </subcellularLocation>
</comment>
<keyword evidence="6 9" id="KW-1133">Transmembrane helix</keyword>
<evidence type="ECO:0000256" key="9">
    <source>
        <dbReference type="SAM" id="Phobius"/>
    </source>
</evidence>
<accession>A0A091BCB9</accession>
<keyword evidence="3" id="KW-0813">Transport</keyword>
<reference evidence="11 12" key="1">
    <citation type="submission" date="2013-09" db="EMBL/GenBank/DDBJ databases">
        <title>Genome sequencing of Arenimonas composti.</title>
        <authorList>
            <person name="Chen F."/>
            <person name="Wang G."/>
        </authorList>
    </citation>
    <scope>NUCLEOTIDE SEQUENCE [LARGE SCALE GENOMIC DNA]</scope>
    <source>
        <strain evidence="11 12">TR7-09</strain>
    </source>
</reference>
<evidence type="ECO:0000256" key="3">
    <source>
        <dbReference type="ARBA" id="ARBA00022448"/>
    </source>
</evidence>
<dbReference type="PROSITE" id="PS51371">
    <property type="entry name" value="CBS"/>
    <property type="match status" value="1"/>
</dbReference>
<feature type="transmembrane region" description="Helical" evidence="9">
    <location>
        <begin position="261"/>
        <end position="288"/>
    </location>
</feature>
<evidence type="ECO:0000256" key="4">
    <source>
        <dbReference type="ARBA" id="ARBA00022692"/>
    </source>
</evidence>
<dbReference type="InterPro" id="IPR046342">
    <property type="entry name" value="CBS_dom_sf"/>
</dbReference>
<sequence length="404" mass="43204">MTVIDDPVVDLEARAQRLAALDPASALKRLEGLATTDVAALLAKLPPARANLILAAMDAAWRERVLAAAPAGTDWRDSQRYAEGTVGRLLEDPPATFRSGTKVAAAIEALRSVVRERLVTYLWVVDGEQHLIGVVAFRDLLYADRDATLDDVMIRNPFHLRPDMQMVEAMREVVTRHFPVYPVCDERGFLVGQVRGHVLFEQQAFEISAQAGAMVGVEKEERLATPLLRAFRFRNPWLLINLLTVFISAAVVGVFEASIQQIVVLAMFLPVLSGVTGNLGCQALAVMLRGMTLGELRAHKVAAIVGKEGLLGLLNGAVTGALAGTAMFVLEMRDGNPAALTLGLVTLVAMAGSCGVAGVAGSLVPVLLRRFGADPATASSIFLTSLTDATSMGSFLLLATWLVL</sequence>
<evidence type="ECO:0000256" key="2">
    <source>
        <dbReference type="ARBA" id="ARBA00009749"/>
    </source>
</evidence>
<comment type="similarity">
    <text evidence="2">Belongs to the SLC41A transporter family.</text>
</comment>
<dbReference type="GO" id="GO:0008324">
    <property type="term" value="F:monoatomic cation transmembrane transporter activity"/>
    <property type="evidence" value="ECO:0007669"/>
    <property type="project" value="InterPro"/>
</dbReference>
<dbReference type="InterPro" id="IPR036739">
    <property type="entry name" value="SLC41_membr_dom_sf"/>
</dbReference>
<dbReference type="OrthoDB" id="9790355at2"/>
<dbReference type="InterPro" id="IPR000644">
    <property type="entry name" value="CBS_dom"/>
</dbReference>
<dbReference type="PANTHER" id="PTHR41394">
    <property type="entry name" value="MAGNESIUM TRANSPORTER MGTE"/>
    <property type="match status" value="1"/>
</dbReference>
<keyword evidence="5" id="KW-0460">Magnesium</keyword>
<protein>
    <recommendedName>
        <fullName evidence="10">CBS domain-containing protein</fullName>
    </recommendedName>
</protein>
<name>A0A091BCB9_9GAMM</name>
<feature type="transmembrane region" description="Helical" evidence="9">
    <location>
        <begin position="309"/>
        <end position="330"/>
    </location>
</feature>
<gene>
    <name evidence="11" type="ORF">P873_12055</name>
</gene>
<dbReference type="Gene3D" id="1.10.357.20">
    <property type="entry name" value="SLC41 divalent cation transporters, integral membrane domain"/>
    <property type="match status" value="1"/>
</dbReference>
<evidence type="ECO:0000256" key="1">
    <source>
        <dbReference type="ARBA" id="ARBA00004141"/>
    </source>
</evidence>
<keyword evidence="8" id="KW-0129">CBS domain</keyword>
<keyword evidence="12" id="KW-1185">Reference proteome</keyword>
<dbReference type="SUPFAM" id="SSF54631">
    <property type="entry name" value="CBS-domain pair"/>
    <property type="match status" value="1"/>
</dbReference>
<dbReference type="eggNOG" id="COG2239">
    <property type="taxonomic scope" value="Bacteria"/>
</dbReference>
<feature type="transmembrane region" description="Helical" evidence="9">
    <location>
        <begin position="342"/>
        <end position="368"/>
    </location>
</feature>
<evidence type="ECO:0000256" key="7">
    <source>
        <dbReference type="ARBA" id="ARBA00023136"/>
    </source>
</evidence>
<dbReference type="STRING" id="1121013.GCA_000426365_02432"/>
<comment type="caution">
    <text evidence="11">The sequence shown here is derived from an EMBL/GenBank/DDBJ whole genome shotgun (WGS) entry which is preliminary data.</text>
</comment>